<dbReference type="EMBL" id="ML208260">
    <property type="protein sequence ID" value="TFK76583.1"/>
    <property type="molecule type" value="Genomic_DNA"/>
</dbReference>
<reference evidence="1 2" key="1">
    <citation type="journal article" date="2019" name="Nat. Ecol. Evol.">
        <title>Megaphylogeny resolves global patterns of mushroom evolution.</title>
        <authorList>
            <person name="Varga T."/>
            <person name="Krizsan K."/>
            <person name="Foldi C."/>
            <person name="Dima B."/>
            <person name="Sanchez-Garcia M."/>
            <person name="Sanchez-Ramirez S."/>
            <person name="Szollosi G.J."/>
            <person name="Szarkandi J.G."/>
            <person name="Papp V."/>
            <person name="Albert L."/>
            <person name="Andreopoulos W."/>
            <person name="Angelini C."/>
            <person name="Antonin V."/>
            <person name="Barry K.W."/>
            <person name="Bougher N.L."/>
            <person name="Buchanan P."/>
            <person name="Buyck B."/>
            <person name="Bense V."/>
            <person name="Catcheside P."/>
            <person name="Chovatia M."/>
            <person name="Cooper J."/>
            <person name="Damon W."/>
            <person name="Desjardin D."/>
            <person name="Finy P."/>
            <person name="Geml J."/>
            <person name="Haridas S."/>
            <person name="Hughes K."/>
            <person name="Justo A."/>
            <person name="Karasinski D."/>
            <person name="Kautmanova I."/>
            <person name="Kiss B."/>
            <person name="Kocsube S."/>
            <person name="Kotiranta H."/>
            <person name="LaButti K.M."/>
            <person name="Lechner B.E."/>
            <person name="Liimatainen K."/>
            <person name="Lipzen A."/>
            <person name="Lukacs Z."/>
            <person name="Mihaltcheva S."/>
            <person name="Morgado L.N."/>
            <person name="Niskanen T."/>
            <person name="Noordeloos M.E."/>
            <person name="Ohm R.A."/>
            <person name="Ortiz-Santana B."/>
            <person name="Ovrebo C."/>
            <person name="Racz N."/>
            <person name="Riley R."/>
            <person name="Savchenko A."/>
            <person name="Shiryaev A."/>
            <person name="Soop K."/>
            <person name="Spirin V."/>
            <person name="Szebenyi C."/>
            <person name="Tomsovsky M."/>
            <person name="Tulloss R.E."/>
            <person name="Uehling J."/>
            <person name="Grigoriev I.V."/>
            <person name="Vagvolgyi C."/>
            <person name="Papp T."/>
            <person name="Martin F.M."/>
            <person name="Miettinen O."/>
            <person name="Hibbett D.S."/>
            <person name="Nagy L.G."/>
        </authorList>
    </citation>
    <scope>NUCLEOTIDE SEQUENCE [LARGE SCALE GENOMIC DNA]</scope>
    <source>
        <strain evidence="1 2">NL-1719</strain>
    </source>
</reference>
<proteinExistence type="predicted"/>
<evidence type="ECO:0000313" key="1">
    <source>
        <dbReference type="EMBL" id="TFK76583.1"/>
    </source>
</evidence>
<accession>A0ACD3BEP8</accession>
<sequence length="642" mass="71770">MSTMPTLPNTINGYVFSPGYCPQPQSQMASPFEYSPQVGPSHINPALQPQPQTVPQPSPMSTGTQIQHTELAYMQLKMENQILRFQVDSLTKQLERADEEVKQWREAFTKTTTLVSSLPTVKQDTTPSPLASPQVTSFPSLSPEDEKPVDMLSGRIPTIKVPKEIRDEAFKVCFPAGYKAYTEGTISTPVDIYGGKVKYWKQEQWTNEEKDDEKDDDDDGQEDQVVGTKRRRQVNDPTPAKKQLYLHQTTGEYINGKSLDNLRKNGLNPGFNTMAKINLNLLPPSWVIIDQCDPEYAAIAYAEVESWCPEFALCDNHWKARMFLTAWYKQWWKNQFDPPTRNKRQRQASNAKKDEQEKIEQDLEQELKAKRLSELPPLVDPLYSRPLDEFDSMLMNFPSRPLKTPTVVVASATPTQYPRPRPANASRTSNPSASTSTNERQEPSIDEPASSQASPLALDVRIENEDDAGEGQAKEDSTNGAEPTPEPTRNGPANDDIIAGSFDEFIPDEVPEISTEPSKTVKTTKTAPKKAAPAVRKTDKTTTAVVPNATTLKNVAKKAWKVDNPSKRVKDFDQYWSGLGPDERKIRGLAIWNAENQSKGSSSNGQEPATNDDLRRISNNIDWISKGLGGLDGSGWIGLDWE</sequence>
<keyword evidence="2" id="KW-1185">Reference proteome</keyword>
<dbReference type="Proteomes" id="UP000308600">
    <property type="component" value="Unassembled WGS sequence"/>
</dbReference>
<name>A0ACD3BEP8_9AGAR</name>
<organism evidence="1 2">
    <name type="scientific">Pluteus cervinus</name>
    <dbReference type="NCBI Taxonomy" id="181527"/>
    <lineage>
        <taxon>Eukaryota</taxon>
        <taxon>Fungi</taxon>
        <taxon>Dikarya</taxon>
        <taxon>Basidiomycota</taxon>
        <taxon>Agaricomycotina</taxon>
        <taxon>Agaricomycetes</taxon>
        <taxon>Agaricomycetidae</taxon>
        <taxon>Agaricales</taxon>
        <taxon>Pluteineae</taxon>
        <taxon>Pluteaceae</taxon>
        <taxon>Pluteus</taxon>
    </lineage>
</organism>
<protein>
    <submittedName>
        <fullName evidence="1">Uncharacterized protein</fullName>
    </submittedName>
</protein>
<gene>
    <name evidence="1" type="ORF">BDN72DRAFT_891615</name>
</gene>
<evidence type="ECO:0000313" key="2">
    <source>
        <dbReference type="Proteomes" id="UP000308600"/>
    </source>
</evidence>